<keyword evidence="3" id="KW-1185">Reference proteome</keyword>
<feature type="domain" description="Protein kinase" evidence="1">
    <location>
        <begin position="131"/>
        <end position="378"/>
    </location>
</feature>
<dbReference type="PROSITE" id="PS50011">
    <property type="entry name" value="PROTEIN_KINASE_DOM"/>
    <property type="match status" value="1"/>
</dbReference>
<comment type="caution">
    <text evidence="2">The sequence shown here is derived from an EMBL/GenBank/DDBJ whole genome shotgun (WGS) entry which is preliminary data.</text>
</comment>
<protein>
    <recommendedName>
        <fullName evidence="1">Protein kinase domain-containing protein</fullName>
    </recommendedName>
</protein>
<evidence type="ECO:0000313" key="2">
    <source>
        <dbReference type="EMBL" id="CAD8064830.1"/>
    </source>
</evidence>
<sequence length="462" mass="54530">MKQQPNYQSFTSIFDLEQSVTFWEPLQQPLHAERLLYKGKFFEFTGNVWVEEHYDLYPEVLCKGQFYMQLPGVQIRRLKPTETYGPHKYGLGFLKGPYRLLLYTESVEQLNQWHDYLKRLCLLPNFNKRHKLIGKIKNSLNFYDCYKCINGQQYQVKILEKPQITQTKQVIREIQILRRLNHPQIQKLLEVYEDSNTVYILFEKFLGHSLKTKLPDYWNLTEKQQAEVCFKLLNALAHIHQKNIIHKDIRPENIIQLNSQLTNLIIANFASADSKEKCKKRKVFNPGFMAPELFQNRNFDDKIDIFSLGVIFYGIFYCKYPFEGKDFRETATLNEKCEINFEYSKKLSSSAIELLQGMLKKDPTQRFNAQTALKHHWFINARSKEQMKGNMLGAPSLSTIQEKSEIDISMQDRQFNKQQSKLRAKSVDTLFITDANEIEQIPLHQKVQKMTVIQFNPSKSNH</sequence>
<dbReference type="InterPro" id="IPR000719">
    <property type="entry name" value="Prot_kinase_dom"/>
</dbReference>
<evidence type="ECO:0000259" key="1">
    <source>
        <dbReference type="PROSITE" id="PS50011"/>
    </source>
</evidence>
<dbReference type="GO" id="GO:0004672">
    <property type="term" value="F:protein kinase activity"/>
    <property type="evidence" value="ECO:0007669"/>
    <property type="project" value="InterPro"/>
</dbReference>
<dbReference type="GO" id="GO:0005524">
    <property type="term" value="F:ATP binding"/>
    <property type="evidence" value="ECO:0007669"/>
    <property type="project" value="InterPro"/>
</dbReference>
<reference evidence="2" key="1">
    <citation type="submission" date="2021-01" db="EMBL/GenBank/DDBJ databases">
        <authorList>
            <consortium name="Genoscope - CEA"/>
            <person name="William W."/>
        </authorList>
    </citation>
    <scope>NUCLEOTIDE SEQUENCE</scope>
</reference>
<dbReference type="OMA" id="VWVEEHY"/>
<evidence type="ECO:0000313" key="3">
    <source>
        <dbReference type="Proteomes" id="UP000688137"/>
    </source>
</evidence>
<dbReference type="Pfam" id="PF00069">
    <property type="entry name" value="Pkinase"/>
    <property type="match status" value="1"/>
</dbReference>
<accession>A0A8S1L9M8</accession>
<dbReference type="PANTHER" id="PTHR24347">
    <property type="entry name" value="SERINE/THREONINE-PROTEIN KINASE"/>
    <property type="match status" value="1"/>
</dbReference>
<name>A0A8S1L9M8_PARPR</name>
<dbReference type="Proteomes" id="UP000688137">
    <property type="component" value="Unassembled WGS sequence"/>
</dbReference>
<proteinExistence type="predicted"/>
<organism evidence="2 3">
    <name type="scientific">Paramecium primaurelia</name>
    <dbReference type="NCBI Taxonomy" id="5886"/>
    <lineage>
        <taxon>Eukaryota</taxon>
        <taxon>Sar</taxon>
        <taxon>Alveolata</taxon>
        <taxon>Ciliophora</taxon>
        <taxon>Intramacronucleata</taxon>
        <taxon>Oligohymenophorea</taxon>
        <taxon>Peniculida</taxon>
        <taxon>Parameciidae</taxon>
        <taxon>Paramecium</taxon>
    </lineage>
</organism>
<gene>
    <name evidence="2" type="ORF">PPRIM_AZ9-3.1.T0360322</name>
</gene>
<dbReference type="AlphaFoldDB" id="A0A8S1L9M8"/>
<dbReference type="EMBL" id="CAJJDM010000035">
    <property type="protein sequence ID" value="CAD8064830.1"/>
    <property type="molecule type" value="Genomic_DNA"/>
</dbReference>